<evidence type="ECO:0000313" key="2">
    <source>
        <dbReference type="EMBL" id="RLM84445.1"/>
    </source>
</evidence>
<proteinExistence type="predicted"/>
<dbReference type="EMBL" id="PQIB02000011">
    <property type="protein sequence ID" value="RLM84445.1"/>
    <property type="molecule type" value="Genomic_DNA"/>
</dbReference>
<dbReference type="OrthoDB" id="2020333at2759"/>
<accession>A0A3L6QP09</accession>
<keyword evidence="3" id="KW-1185">Reference proteome</keyword>
<sequence>MATAGDEPVGRCARLAPCARRADRTASCRSPPVMAQREGQALARSTLLCTADKAPEESLKKTIEVDRLIDMLRDANPREKDYEELAENVMNIVDRLVHKTDQKIEQSTDVLKAIISPAMHEGDVKWPPKEPDTLKLMEKEIARREQEGQLDEGFLSEVSAQLRQVKQDGDKPGLQAMLQKVLQLYASKSLQKRSYAYKGGQVVVPEKFLESVIQGLYCHTEIICLSLLPLLAIISDQYRLCNAAPENEWNKVLLDGLTVGKGDVSPDDLYAVISKRIERVLIRTEGGSYQQRILVEYLKEIQARAEEVVKRTRSRYTVAQTRSRKGRGAQEMDKRDIEPGEARVVYLYSVRVYRIQDNGDTGYTQRNTGSTRAHTNLEANGREILATATIAAPLCLTRRAVKLCHRQAPRRQNDGFGLQSSRPTPNPAASGRKEGPFCPRFWHDANGPIR</sequence>
<reference evidence="3" key="1">
    <citation type="journal article" date="2019" name="Nat. Commun.">
        <title>The genome of broomcorn millet.</title>
        <authorList>
            <person name="Zou C."/>
            <person name="Miki D."/>
            <person name="Li D."/>
            <person name="Tang Q."/>
            <person name="Xiao L."/>
            <person name="Rajput S."/>
            <person name="Deng P."/>
            <person name="Jia W."/>
            <person name="Huang R."/>
            <person name="Zhang M."/>
            <person name="Sun Y."/>
            <person name="Hu J."/>
            <person name="Fu X."/>
            <person name="Schnable P.S."/>
            <person name="Li F."/>
            <person name="Zhang H."/>
            <person name="Feng B."/>
            <person name="Zhu X."/>
            <person name="Liu R."/>
            <person name="Schnable J.C."/>
            <person name="Zhu J.-K."/>
            <person name="Zhang H."/>
        </authorList>
    </citation>
    <scope>NUCLEOTIDE SEQUENCE [LARGE SCALE GENOMIC DNA]</scope>
</reference>
<name>A0A3L6QP09_PANMI</name>
<organism evidence="2 3">
    <name type="scientific">Panicum miliaceum</name>
    <name type="common">Proso millet</name>
    <name type="synonym">Broomcorn millet</name>
    <dbReference type="NCBI Taxonomy" id="4540"/>
    <lineage>
        <taxon>Eukaryota</taxon>
        <taxon>Viridiplantae</taxon>
        <taxon>Streptophyta</taxon>
        <taxon>Embryophyta</taxon>
        <taxon>Tracheophyta</taxon>
        <taxon>Spermatophyta</taxon>
        <taxon>Magnoliopsida</taxon>
        <taxon>Liliopsida</taxon>
        <taxon>Poales</taxon>
        <taxon>Poaceae</taxon>
        <taxon>PACMAD clade</taxon>
        <taxon>Panicoideae</taxon>
        <taxon>Panicodae</taxon>
        <taxon>Paniceae</taxon>
        <taxon>Panicinae</taxon>
        <taxon>Panicum</taxon>
        <taxon>Panicum sect. Panicum</taxon>
    </lineage>
</organism>
<feature type="region of interest" description="Disordered" evidence="1">
    <location>
        <begin position="407"/>
        <end position="440"/>
    </location>
</feature>
<dbReference type="Proteomes" id="UP000275267">
    <property type="component" value="Unassembled WGS sequence"/>
</dbReference>
<evidence type="ECO:0000256" key="1">
    <source>
        <dbReference type="SAM" id="MobiDB-lite"/>
    </source>
</evidence>
<dbReference type="PANTHER" id="PTHR36348">
    <property type="entry name" value="EXPRESSED PROTEIN"/>
    <property type="match status" value="1"/>
</dbReference>
<gene>
    <name evidence="2" type="ORF">C2845_PM04G21110</name>
</gene>
<dbReference type="STRING" id="4540.A0A3L6QP09"/>
<comment type="caution">
    <text evidence="2">The sequence shown here is derived from an EMBL/GenBank/DDBJ whole genome shotgun (WGS) entry which is preliminary data.</text>
</comment>
<protein>
    <submittedName>
        <fullName evidence="2">Uncharacterized protein</fullName>
    </submittedName>
</protein>
<dbReference type="AlphaFoldDB" id="A0A3L6QP09"/>
<evidence type="ECO:0000313" key="3">
    <source>
        <dbReference type="Proteomes" id="UP000275267"/>
    </source>
</evidence>
<dbReference type="PANTHER" id="PTHR36348:SF1">
    <property type="entry name" value="EXPRESSED PROTEIN"/>
    <property type="match status" value="1"/>
</dbReference>